<dbReference type="RefSeq" id="WP_092159354.1">
    <property type="nucleotide sequence ID" value="NZ_FNGA01000002.1"/>
</dbReference>
<dbReference type="EMBL" id="FNGA01000002">
    <property type="protein sequence ID" value="SDK79386.1"/>
    <property type="molecule type" value="Genomic_DNA"/>
</dbReference>
<sequence length="356" mass="40481">MPGKDVTLIVPTLERTNFLYRYVNALQALGFEGVLLIMDSSSYATYESTRKMLARQKLFYEVKHLPVPKSPGMSVSISINQAIALGVGEVETTYCMTAFDDDIPVPQTLDKCVTFLKENSDFTAVHGDIVFMHAHGETQNQKVALLPTLPYHQDQAVGRFEAYLNLFGNTMYLLTYPEIYKDNVPKEAYTVQFPHFAAEYVWMLNAVIKGKIGFINELFVIRQKHDDNLGSQNPYLHMRKAIFSRTWHNDINTFVDILANSIASVDNIPLHLARNACEQLVAYLVAFRLTDSIGHSVRQHPHFLKREKAYNTQSSFEQINYERVRDYVLAQPLDEPEIGEGYVAESHNCDTVSKLG</sequence>
<dbReference type="InterPro" id="IPR031042">
    <property type="entry name" value="Glyco_TIGR04440"/>
</dbReference>
<evidence type="ECO:0000313" key="2">
    <source>
        <dbReference type="Proteomes" id="UP000199053"/>
    </source>
</evidence>
<protein>
    <submittedName>
        <fullName evidence="1">Glycosyltransferase domain-containing protein</fullName>
    </submittedName>
</protein>
<keyword evidence="1" id="KW-0808">Transferase</keyword>
<accession>A0A1G9ET98</accession>
<dbReference type="STRING" id="246191.SAMN05660337_1258"/>
<dbReference type="InterPro" id="IPR029044">
    <property type="entry name" value="Nucleotide-diphossugar_trans"/>
</dbReference>
<name>A0A1G9ET98_9BACT</name>
<dbReference type="Gene3D" id="3.90.550.10">
    <property type="entry name" value="Spore Coat Polysaccharide Biosynthesis Protein SpsA, Chain A"/>
    <property type="match status" value="1"/>
</dbReference>
<keyword evidence="2" id="KW-1185">Reference proteome</keyword>
<proteinExistence type="predicted"/>
<dbReference type="AlphaFoldDB" id="A0A1G9ET98"/>
<reference evidence="2" key="1">
    <citation type="submission" date="2016-10" db="EMBL/GenBank/DDBJ databases">
        <authorList>
            <person name="Varghese N."/>
            <person name="Submissions S."/>
        </authorList>
    </citation>
    <scope>NUCLEOTIDE SEQUENCE [LARGE SCALE GENOMIC DNA]</scope>
    <source>
        <strain evidence="2">DSM 16995</strain>
    </source>
</reference>
<dbReference type="GO" id="GO:0016740">
    <property type="term" value="F:transferase activity"/>
    <property type="evidence" value="ECO:0007669"/>
    <property type="project" value="UniProtKB-KW"/>
</dbReference>
<evidence type="ECO:0000313" key="1">
    <source>
        <dbReference type="EMBL" id="SDK79386.1"/>
    </source>
</evidence>
<dbReference type="NCBIfam" id="TIGR04440">
    <property type="entry name" value="glyco_TIGR04440"/>
    <property type="match status" value="1"/>
</dbReference>
<dbReference type="Proteomes" id="UP000199053">
    <property type="component" value="Unassembled WGS sequence"/>
</dbReference>
<organism evidence="1 2">
    <name type="scientific">Maridesulfovibrio ferrireducens</name>
    <dbReference type="NCBI Taxonomy" id="246191"/>
    <lineage>
        <taxon>Bacteria</taxon>
        <taxon>Pseudomonadati</taxon>
        <taxon>Thermodesulfobacteriota</taxon>
        <taxon>Desulfovibrionia</taxon>
        <taxon>Desulfovibrionales</taxon>
        <taxon>Desulfovibrionaceae</taxon>
        <taxon>Maridesulfovibrio</taxon>
    </lineage>
</organism>
<dbReference type="OrthoDB" id="9802649at2"/>
<dbReference type="SUPFAM" id="SSF53448">
    <property type="entry name" value="Nucleotide-diphospho-sugar transferases"/>
    <property type="match status" value="1"/>
</dbReference>
<gene>
    <name evidence="1" type="ORF">SAMN05660337_1258</name>
</gene>